<feature type="domain" description="Anaphase-promoting complex subunit 4-like WD40" evidence="6">
    <location>
        <begin position="24"/>
        <end position="96"/>
    </location>
</feature>
<feature type="repeat" description="WD" evidence="5">
    <location>
        <begin position="159"/>
        <end position="200"/>
    </location>
</feature>
<dbReference type="SMART" id="SM00320">
    <property type="entry name" value="WD40"/>
    <property type="match status" value="4"/>
</dbReference>
<dbReference type="GO" id="GO:0000118">
    <property type="term" value="C:histone deacetylase complex"/>
    <property type="evidence" value="ECO:0007669"/>
    <property type="project" value="TreeGrafter"/>
</dbReference>
<dbReference type="PROSITE" id="PS50082">
    <property type="entry name" value="WD_REPEATS_2"/>
    <property type="match status" value="3"/>
</dbReference>
<feature type="repeat" description="WD" evidence="5">
    <location>
        <begin position="43"/>
        <end position="76"/>
    </location>
</feature>
<dbReference type="Proteomes" id="UP000316621">
    <property type="component" value="Chromosome 4"/>
</dbReference>
<evidence type="ECO:0000256" key="4">
    <source>
        <dbReference type="ARBA" id="ARBA00023242"/>
    </source>
</evidence>
<keyword evidence="2 5" id="KW-0853">WD repeat</keyword>
<dbReference type="InterPro" id="IPR024977">
    <property type="entry name" value="Apc4-like_WD40_dom"/>
</dbReference>
<keyword evidence="4" id="KW-0539">Nucleus</keyword>
<protein>
    <recommendedName>
        <fullName evidence="6">Anaphase-promoting complex subunit 4-like WD40 domain-containing protein</fullName>
    </recommendedName>
</protein>
<dbReference type="PROSITE" id="PS50294">
    <property type="entry name" value="WD_REPEATS_REGION"/>
    <property type="match status" value="1"/>
</dbReference>
<keyword evidence="3" id="KW-0677">Repeat</keyword>
<dbReference type="Pfam" id="PF12894">
    <property type="entry name" value="ANAPC4_WD40"/>
    <property type="match status" value="1"/>
</dbReference>
<proteinExistence type="predicted"/>
<dbReference type="InterPro" id="IPR019775">
    <property type="entry name" value="WD40_repeat_CS"/>
</dbReference>
<dbReference type="EMBL" id="CM010718">
    <property type="protein sequence ID" value="RZC58263.1"/>
    <property type="molecule type" value="Genomic_DNA"/>
</dbReference>
<dbReference type="PANTHER" id="PTHR22846">
    <property type="entry name" value="WD40 REPEAT PROTEIN"/>
    <property type="match status" value="1"/>
</dbReference>
<organism evidence="7 8">
    <name type="scientific">Papaver somniferum</name>
    <name type="common">Opium poppy</name>
    <dbReference type="NCBI Taxonomy" id="3469"/>
    <lineage>
        <taxon>Eukaryota</taxon>
        <taxon>Viridiplantae</taxon>
        <taxon>Streptophyta</taxon>
        <taxon>Embryophyta</taxon>
        <taxon>Tracheophyta</taxon>
        <taxon>Spermatophyta</taxon>
        <taxon>Magnoliopsida</taxon>
        <taxon>Ranunculales</taxon>
        <taxon>Papaveraceae</taxon>
        <taxon>Papaveroideae</taxon>
        <taxon>Papaver</taxon>
    </lineage>
</organism>
<evidence type="ECO:0000313" key="8">
    <source>
        <dbReference type="Proteomes" id="UP000316621"/>
    </source>
</evidence>
<keyword evidence="8" id="KW-1185">Reference proteome</keyword>
<evidence type="ECO:0000313" key="7">
    <source>
        <dbReference type="EMBL" id="RZC58263.1"/>
    </source>
</evidence>
<reference evidence="7 8" key="1">
    <citation type="journal article" date="2018" name="Science">
        <title>The opium poppy genome and morphinan production.</title>
        <authorList>
            <person name="Guo L."/>
            <person name="Winzer T."/>
            <person name="Yang X."/>
            <person name="Li Y."/>
            <person name="Ning Z."/>
            <person name="He Z."/>
            <person name="Teodor R."/>
            <person name="Lu Y."/>
            <person name="Bowser T.A."/>
            <person name="Graham I.A."/>
            <person name="Ye K."/>
        </authorList>
    </citation>
    <scope>NUCLEOTIDE SEQUENCE [LARGE SCALE GENOMIC DNA]</scope>
    <source>
        <strain evidence="8">cv. HN1</strain>
        <tissue evidence="7">Leaves</tissue>
    </source>
</reference>
<gene>
    <name evidence="7" type="ORF">C5167_005572</name>
</gene>
<dbReference type="SUPFAM" id="SSF50978">
    <property type="entry name" value="WD40 repeat-like"/>
    <property type="match status" value="1"/>
</dbReference>
<evidence type="ECO:0000256" key="3">
    <source>
        <dbReference type="ARBA" id="ARBA00022737"/>
    </source>
</evidence>
<dbReference type="InterPro" id="IPR036322">
    <property type="entry name" value="WD40_repeat_dom_sf"/>
</dbReference>
<dbReference type="AlphaFoldDB" id="A0A4Y7JAX4"/>
<dbReference type="PROSITE" id="PS00678">
    <property type="entry name" value="WD_REPEATS_1"/>
    <property type="match status" value="1"/>
</dbReference>
<comment type="subcellular location">
    <subcellularLocation>
        <location evidence="1">Nucleus</location>
    </subcellularLocation>
</comment>
<name>A0A4Y7JAX4_PAPSO</name>
<dbReference type="InterPro" id="IPR015943">
    <property type="entry name" value="WD40/YVTN_repeat-like_dom_sf"/>
</dbReference>
<dbReference type="Gene3D" id="2.130.10.10">
    <property type="entry name" value="YVTN repeat-like/Quinoprotein amine dehydrogenase"/>
    <property type="match status" value="2"/>
</dbReference>
<evidence type="ECO:0000259" key="6">
    <source>
        <dbReference type="Pfam" id="PF12894"/>
    </source>
</evidence>
<dbReference type="Gramene" id="RZC58263">
    <property type="protein sequence ID" value="RZC58263"/>
    <property type="gene ID" value="C5167_005572"/>
</dbReference>
<evidence type="ECO:0000256" key="2">
    <source>
        <dbReference type="ARBA" id="ARBA00022574"/>
    </source>
</evidence>
<dbReference type="GO" id="GO:0006357">
    <property type="term" value="P:regulation of transcription by RNA polymerase II"/>
    <property type="evidence" value="ECO:0007669"/>
    <property type="project" value="TreeGrafter"/>
</dbReference>
<feature type="repeat" description="WD" evidence="5">
    <location>
        <begin position="1"/>
        <end position="28"/>
    </location>
</feature>
<dbReference type="PANTHER" id="PTHR22846:SF2">
    <property type="entry name" value="F-BOX-LIKE_WD REPEAT-CONTAINING PROTEIN EBI"/>
    <property type="match status" value="1"/>
</dbReference>
<dbReference type="InterPro" id="IPR001680">
    <property type="entry name" value="WD40_rpt"/>
</dbReference>
<dbReference type="GO" id="GO:0003714">
    <property type="term" value="F:transcription corepressor activity"/>
    <property type="evidence" value="ECO:0007669"/>
    <property type="project" value="InterPro"/>
</dbReference>
<evidence type="ECO:0000256" key="1">
    <source>
        <dbReference type="ARBA" id="ARBA00004123"/>
    </source>
</evidence>
<evidence type="ECO:0000256" key="5">
    <source>
        <dbReference type="PROSITE-ProRule" id="PRU00221"/>
    </source>
</evidence>
<dbReference type="STRING" id="3469.A0A4Y7JAX4"/>
<accession>A0A4Y7JAX4</accession>
<dbReference type="Pfam" id="PF00400">
    <property type="entry name" value="WD40"/>
    <property type="match status" value="1"/>
</dbReference>
<sequence length="265" mass="28430">MVTSCAWNPAQASILASGSADSTRIWDVAHGSFKVLNCPSGALDNLSNAISQLVWNPDGTLLATASHTAKANIWSITGDVKHSIDGHQGSIIMLGFFWATLWPANGMSTGYFKMFICYTLSSAIDCASSIFPVLFQRGEELCAAKWNTEGSLLAAGFNFGKHSNVILDIGWSPNSTSLASGSADQSLKLWNIEYGKEVTSLYHPRASKSISFEPHGLYILTVSSKILSVVFVKGGKVMKTFEAEGEVCQASWNNDGSKIAVCSED</sequence>
<dbReference type="InterPro" id="IPR045183">
    <property type="entry name" value="Ebi-like"/>
</dbReference>